<reference evidence="8" key="2">
    <citation type="submission" date="2025-09" db="UniProtKB">
        <authorList>
            <consortium name="Ensembl"/>
        </authorList>
    </citation>
    <scope>IDENTIFICATION</scope>
</reference>
<dbReference type="CDD" id="cd00078">
    <property type="entry name" value="HECTc"/>
    <property type="match status" value="1"/>
</dbReference>
<dbReference type="GO" id="GO:0061630">
    <property type="term" value="F:ubiquitin protein ligase activity"/>
    <property type="evidence" value="ECO:0007669"/>
    <property type="project" value="UniProtKB-EC"/>
</dbReference>
<keyword evidence="4 5" id="KW-0833">Ubl conjugation pathway</keyword>
<dbReference type="Ensembl" id="ENSNMLT00000033929.1">
    <property type="protein sequence ID" value="ENSNMLP00000030421.1"/>
    <property type="gene ID" value="ENSNMLG00000019190.1"/>
</dbReference>
<dbReference type="Proteomes" id="UP000694523">
    <property type="component" value="Unplaced"/>
</dbReference>
<dbReference type="PROSITE" id="PS50237">
    <property type="entry name" value="HECT"/>
    <property type="match status" value="1"/>
</dbReference>
<dbReference type="SMART" id="SM00119">
    <property type="entry name" value="HECTc"/>
    <property type="match status" value="1"/>
</dbReference>
<dbReference type="PANTHER" id="PTHR45700">
    <property type="entry name" value="UBIQUITIN-PROTEIN LIGASE E3C"/>
    <property type="match status" value="1"/>
</dbReference>
<comment type="catalytic activity">
    <reaction evidence="1">
        <text>S-ubiquitinyl-[E2 ubiquitin-conjugating enzyme]-L-cysteine + [acceptor protein]-L-lysine = [E2 ubiquitin-conjugating enzyme]-L-cysteine + N(6)-ubiquitinyl-[acceptor protein]-L-lysine.</text>
        <dbReference type="EC" id="2.3.2.26"/>
    </reaction>
</comment>
<dbReference type="Gene3D" id="3.90.1750.10">
    <property type="entry name" value="Hect, E3 ligase catalytic domains"/>
    <property type="match status" value="1"/>
</dbReference>
<dbReference type="PANTHER" id="PTHR45700:SF8">
    <property type="entry name" value="HECT-TYPE E3 UBIQUITIN TRANSFERASE"/>
    <property type="match status" value="1"/>
</dbReference>
<dbReference type="SUPFAM" id="SSF56204">
    <property type="entry name" value="Hect, E3 ligase catalytic domain"/>
    <property type="match status" value="1"/>
</dbReference>
<protein>
    <recommendedName>
        <fullName evidence="2">HECT-type E3 ubiquitin transferase</fullName>
        <ecNumber evidence="2">2.3.2.26</ecNumber>
    </recommendedName>
</protein>
<evidence type="ECO:0000256" key="1">
    <source>
        <dbReference type="ARBA" id="ARBA00000885"/>
    </source>
</evidence>
<name>A0A8C6U6L1_9GOBI</name>
<dbReference type="GO" id="GO:0000209">
    <property type="term" value="P:protein polyubiquitination"/>
    <property type="evidence" value="ECO:0007669"/>
    <property type="project" value="InterPro"/>
</dbReference>
<keyword evidence="6" id="KW-0812">Transmembrane</keyword>
<keyword evidence="6" id="KW-1133">Transmembrane helix</keyword>
<dbReference type="Gene3D" id="3.30.2410.10">
    <property type="entry name" value="Hect, E3 ligase catalytic domain"/>
    <property type="match status" value="1"/>
</dbReference>
<evidence type="ECO:0000259" key="7">
    <source>
        <dbReference type="PROSITE" id="PS50237"/>
    </source>
</evidence>
<dbReference type="Pfam" id="PF00632">
    <property type="entry name" value="HECT"/>
    <property type="match status" value="1"/>
</dbReference>
<dbReference type="AlphaFoldDB" id="A0A8C6U6L1"/>
<reference evidence="8" key="1">
    <citation type="submission" date="2025-08" db="UniProtKB">
        <authorList>
            <consortium name="Ensembl"/>
        </authorList>
    </citation>
    <scope>IDENTIFICATION</scope>
</reference>
<evidence type="ECO:0000256" key="4">
    <source>
        <dbReference type="ARBA" id="ARBA00022786"/>
    </source>
</evidence>
<evidence type="ECO:0000313" key="8">
    <source>
        <dbReference type="Ensembl" id="ENSNMLP00000030421.1"/>
    </source>
</evidence>
<dbReference type="Gene3D" id="3.30.2160.10">
    <property type="entry name" value="Hect, E3 ligase catalytic domain"/>
    <property type="match status" value="1"/>
</dbReference>
<accession>A0A8C6U6L1</accession>
<feature type="active site" description="Glycyl thioester intermediate" evidence="5">
    <location>
        <position position="454"/>
    </location>
</feature>
<evidence type="ECO:0000256" key="3">
    <source>
        <dbReference type="ARBA" id="ARBA00022679"/>
    </source>
</evidence>
<keyword evidence="6" id="KW-0472">Membrane</keyword>
<dbReference type="InterPro" id="IPR035983">
    <property type="entry name" value="Hect_E3_ubiquitin_ligase"/>
</dbReference>
<evidence type="ECO:0000313" key="9">
    <source>
        <dbReference type="Proteomes" id="UP000694523"/>
    </source>
</evidence>
<dbReference type="InterPro" id="IPR044611">
    <property type="entry name" value="E3A/B/C-like"/>
</dbReference>
<dbReference type="InterPro" id="IPR000569">
    <property type="entry name" value="HECT_dom"/>
</dbReference>
<sequence>MKQILAFKNALVFMLKNGLLKTHNPGVRYLLEALKLLFKANKSGKSYKVPLSTFYVEEIITCTQLYQDIVVWLCFSEQKDDATISVNFCNYPFTLPLICKLAVCRTFAIKEACQTAHDLYKWCPAWQHESLNLPDSPPAPVFQLILRRHHLVEDTFRQLYAADTEAFRRELVVQFVDDRKDTNVNRRDFFLHVFEKLMTPQSDMFMHNESQTLFWFPPKPKVPEKQYYLFGVLCGLALYNLNIIYLPFPLILFKKLLRANPSLDDMKEFEPVMAQSFQCILEEYTPEVIESLNTTFTVSWGGEVVELDPNEKGKPVTNSNKKEFVKAFINYAFKTSVERVFEAFERGFFKVCDWKVVKLFQPQELQDVMMGQESWDWEVFKQNTVYEGGYHADHPTIVAFWQVFEELTEEQRKGFFLFLTGCSRVPFTGMKSITMTIAVMLKGTEGHFPEALTCHYLLYLPLYQRYPVELTMRARLLQAINHNRGFWKE</sequence>
<evidence type="ECO:0000256" key="6">
    <source>
        <dbReference type="SAM" id="Phobius"/>
    </source>
</evidence>
<evidence type="ECO:0000256" key="5">
    <source>
        <dbReference type="PROSITE-ProRule" id="PRU00104"/>
    </source>
</evidence>
<evidence type="ECO:0000256" key="2">
    <source>
        <dbReference type="ARBA" id="ARBA00012485"/>
    </source>
</evidence>
<keyword evidence="9" id="KW-1185">Reference proteome</keyword>
<feature type="domain" description="HECT" evidence="7">
    <location>
        <begin position="163"/>
        <end position="486"/>
    </location>
</feature>
<feature type="transmembrane region" description="Helical" evidence="6">
    <location>
        <begin position="227"/>
        <end position="248"/>
    </location>
</feature>
<dbReference type="EC" id="2.3.2.26" evidence="2"/>
<proteinExistence type="predicted"/>
<keyword evidence="3" id="KW-0808">Transferase</keyword>
<organism evidence="8 9">
    <name type="scientific">Neogobius melanostomus</name>
    <name type="common">round goby</name>
    <dbReference type="NCBI Taxonomy" id="47308"/>
    <lineage>
        <taxon>Eukaryota</taxon>
        <taxon>Metazoa</taxon>
        <taxon>Chordata</taxon>
        <taxon>Craniata</taxon>
        <taxon>Vertebrata</taxon>
        <taxon>Euteleostomi</taxon>
        <taxon>Actinopterygii</taxon>
        <taxon>Neopterygii</taxon>
        <taxon>Teleostei</taxon>
        <taxon>Neoteleostei</taxon>
        <taxon>Acanthomorphata</taxon>
        <taxon>Gobiaria</taxon>
        <taxon>Gobiiformes</taxon>
        <taxon>Gobioidei</taxon>
        <taxon>Gobiidae</taxon>
        <taxon>Benthophilinae</taxon>
        <taxon>Neogobiini</taxon>
        <taxon>Neogobius</taxon>
    </lineage>
</organism>
<dbReference type="FunFam" id="3.30.2410.10:FF:000003">
    <property type="entry name" value="probable E3 ubiquitin-protein ligase HERC4 isoform X1"/>
    <property type="match status" value="1"/>
</dbReference>